<evidence type="ECO:0000313" key="15">
    <source>
        <dbReference type="EnsemblMetazoa" id="AALB016737-PA"/>
    </source>
</evidence>
<keyword evidence="5" id="KW-0547">Nucleotide-binding</keyword>
<dbReference type="GO" id="GO:0030915">
    <property type="term" value="C:Smc5-Smc6 complex"/>
    <property type="evidence" value="ECO:0007669"/>
    <property type="project" value="TreeGrafter"/>
</dbReference>
<keyword evidence="4" id="KW-0158">Chromosome</keyword>
<evidence type="ECO:0000256" key="4">
    <source>
        <dbReference type="ARBA" id="ARBA00022454"/>
    </source>
</evidence>
<keyword evidence="10" id="KW-0234">DNA repair</keyword>
<evidence type="ECO:0000256" key="11">
    <source>
        <dbReference type="ARBA" id="ARBA00023242"/>
    </source>
</evidence>
<evidence type="ECO:0000256" key="5">
    <source>
        <dbReference type="ARBA" id="ARBA00022741"/>
    </source>
</evidence>
<dbReference type="GO" id="GO:0000724">
    <property type="term" value="P:double-strand break repair via homologous recombination"/>
    <property type="evidence" value="ECO:0007669"/>
    <property type="project" value="TreeGrafter"/>
</dbReference>
<evidence type="ECO:0000256" key="6">
    <source>
        <dbReference type="ARBA" id="ARBA00022763"/>
    </source>
</evidence>
<feature type="compositionally biased region" description="Basic and acidic residues" evidence="13">
    <location>
        <begin position="1"/>
        <end position="10"/>
    </location>
</feature>
<accession>A0A8W7K9S7</accession>
<evidence type="ECO:0000256" key="2">
    <source>
        <dbReference type="ARBA" id="ARBA00004286"/>
    </source>
</evidence>
<keyword evidence="8 12" id="KW-0175">Coiled coil</keyword>
<keyword evidence="6" id="KW-0227">DNA damage</keyword>
<dbReference type="Pfam" id="PF02463">
    <property type="entry name" value="SMC_N"/>
    <property type="match status" value="1"/>
</dbReference>
<keyword evidence="9" id="KW-0233">DNA recombination</keyword>
<comment type="similarity">
    <text evidence="3">Belongs to the SMC family. SMC6 subfamily.</text>
</comment>
<feature type="domain" description="RecF/RecN/SMC N-terminal" evidence="14">
    <location>
        <begin position="54"/>
        <end position="1044"/>
    </location>
</feature>
<protein>
    <recommendedName>
        <fullName evidence="14">RecF/RecN/SMC N-terminal domain-containing protein</fullName>
    </recommendedName>
</protein>
<evidence type="ECO:0000256" key="7">
    <source>
        <dbReference type="ARBA" id="ARBA00022840"/>
    </source>
</evidence>
<feature type="region of interest" description="Disordered" evidence="13">
    <location>
        <begin position="680"/>
        <end position="704"/>
    </location>
</feature>
<dbReference type="Proteomes" id="UP000069272">
    <property type="component" value="Chromosome 2R"/>
</dbReference>
<name>A0A8W7K9S7_ANOAL</name>
<dbReference type="GO" id="GO:0003684">
    <property type="term" value="F:damaged DNA binding"/>
    <property type="evidence" value="ECO:0007669"/>
    <property type="project" value="TreeGrafter"/>
</dbReference>
<comment type="subcellular location">
    <subcellularLocation>
        <location evidence="2">Chromosome</location>
    </subcellularLocation>
    <subcellularLocation>
        <location evidence="1">Nucleus</location>
    </subcellularLocation>
</comment>
<keyword evidence="11" id="KW-0539">Nucleus</keyword>
<evidence type="ECO:0000256" key="9">
    <source>
        <dbReference type="ARBA" id="ARBA00023172"/>
    </source>
</evidence>
<evidence type="ECO:0000256" key="13">
    <source>
        <dbReference type="SAM" id="MobiDB-lite"/>
    </source>
</evidence>
<feature type="region of interest" description="Disordered" evidence="13">
    <location>
        <begin position="1"/>
        <end position="42"/>
    </location>
</feature>
<dbReference type="GO" id="GO:0035861">
    <property type="term" value="C:site of double-strand break"/>
    <property type="evidence" value="ECO:0007669"/>
    <property type="project" value="TreeGrafter"/>
</dbReference>
<evidence type="ECO:0000256" key="10">
    <source>
        <dbReference type="ARBA" id="ARBA00023204"/>
    </source>
</evidence>
<organism evidence="15 16">
    <name type="scientific">Anopheles albimanus</name>
    <name type="common">New world malaria mosquito</name>
    <dbReference type="NCBI Taxonomy" id="7167"/>
    <lineage>
        <taxon>Eukaryota</taxon>
        <taxon>Metazoa</taxon>
        <taxon>Ecdysozoa</taxon>
        <taxon>Arthropoda</taxon>
        <taxon>Hexapoda</taxon>
        <taxon>Insecta</taxon>
        <taxon>Pterygota</taxon>
        <taxon>Neoptera</taxon>
        <taxon>Endopterygota</taxon>
        <taxon>Diptera</taxon>
        <taxon>Nematocera</taxon>
        <taxon>Culicoidea</taxon>
        <taxon>Culicidae</taxon>
        <taxon>Anophelinae</taxon>
        <taxon>Anopheles</taxon>
    </lineage>
</organism>
<evidence type="ECO:0000256" key="3">
    <source>
        <dbReference type="ARBA" id="ARBA00006793"/>
    </source>
</evidence>
<proteinExistence type="inferred from homology"/>
<dbReference type="SUPFAM" id="SSF52540">
    <property type="entry name" value="P-loop containing nucleoside triphosphate hydrolases"/>
    <property type="match status" value="1"/>
</dbReference>
<feature type="compositionally biased region" description="Basic and acidic residues" evidence="13">
    <location>
        <begin position="680"/>
        <end position="689"/>
    </location>
</feature>
<evidence type="ECO:0000259" key="14">
    <source>
        <dbReference type="Pfam" id="PF02463"/>
    </source>
</evidence>
<keyword evidence="7" id="KW-0067">ATP-binding</keyword>
<dbReference type="InterPro" id="IPR027417">
    <property type="entry name" value="P-loop_NTPase"/>
</dbReference>
<dbReference type="PANTHER" id="PTHR19306">
    <property type="entry name" value="STRUCTURAL MAINTENANCE OF CHROMOSOMES 5,6 SMC5, SMC6"/>
    <property type="match status" value="1"/>
</dbReference>
<evidence type="ECO:0000256" key="8">
    <source>
        <dbReference type="ARBA" id="ARBA00023054"/>
    </source>
</evidence>
<feature type="coiled-coil region" evidence="12">
    <location>
        <begin position="735"/>
        <end position="811"/>
    </location>
</feature>
<reference evidence="15 16" key="1">
    <citation type="journal article" date="2017" name="G3 (Bethesda)">
        <title>The Physical Genome Mapping of Anopheles albimanus Corrected Scaffold Misassemblies and Identified Interarm Rearrangements in Genus Anopheles.</title>
        <authorList>
            <person name="Artemov G.N."/>
            <person name="Peery A.N."/>
            <person name="Jiang X."/>
            <person name="Tu Z."/>
            <person name="Stegniy V.N."/>
            <person name="Sharakhova M.V."/>
            <person name="Sharakhov I.V."/>
        </authorList>
    </citation>
    <scope>NUCLEOTIDE SEQUENCE [LARGE SCALE GENOMIC DNA]</scope>
    <source>
        <strain evidence="15 16">ALBI9_A</strain>
    </source>
</reference>
<dbReference type="GO" id="GO:0003697">
    <property type="term" value="F:single-stranded DNA binding"/>
    <property type="evidence" value="ECO:0007669"/>
    <property type="project" value="TreeGrafter"/>
</dbReference>
<evidence type="ECO:0000313" key="16">
    <source>
        <dbReference type="Proteomes" id="UP000069272"/>
    </source>
</evidence>
<dbReference type="GO" id="GO:0005634">
    <property type="term" value="C:nucleus"/>
    <property type="evidence" value="ECO:0007669"/>
    <property type="project" value="UniProtKB-SubCell"/>
</dbReference>
<dbReference type="PANTHER" id="PTHR19306:SF6">
    <property type="entry name" value="STRUCTURAL MAINTENANCE OF CHROMOSOMES PROTEIN 6"/>
    <property type="match status" value="1"/>
</dbReference>
<feature type="coiled-coil region" evidence="12">
    <location>
        <begin position="273"/>
        <end position="300"/>
    </location>
</feature>
<dbReference type="AlphaFoldDB" id="A0A8W7K9S7"/>
<feature type="coiled-coil region" evidence="12">
    <location>
        <begin position="339"/>
        <end position="456"/>
    </location>
</feature>
<evidence type="ECO:0000256" key="1">
    <source>
        <dbReference type="ARBA" id="ARBA00004123"/>
    </source>
</evidence>
<feature type="compositionally biased region" description="Basic and acidic residues" evidence="13">
    <location>
        <begin position="22"/>
        <end position="40"/>
    </location>
</feature>
<keyword evidence="16" id="KW-1185">Reference proteome</keyword>
<dbReference type="InterPro" id="IPR003395">
    <property type="entry name" value="RecF/RecN/SMC_N"/>
</dbReference>
<reference evidence="15" key="2">
    <citation type="submission" date="2022-08" db="UniProtKB">
        <authorList>
            <consortium name="EnsemblMetazoa"/>
        </authorList>
    </citation>
    <scope>IDENTIFICATION</scope>
    <source>
        <strain evidence="15">STECLA/ALBI9_A</strain>
    </source>
</reference>
<sequence>MSEWRKRSQQNEECMPQKKRTRPEDRNDNERDSIADKEVQYDESEEVRNGKVLRMVLKNFMCHKFVVVEFNKHANLLVGKNGCGKSAIVAALTIGLGYLIKHGESQAVIEIHLENSNYDSYERERYGNRIVCERTINVSGAGSYKLKNSNGYTVSTSRSELQKILLTFNIQVDNPICVLNQDLARSLLKDSDESKQYMFFAKATQIDTIKMKLNQCAVIAEQLRHMLSVREQSLKYLHQEVEILEGKHRHLEVTERLCGKLKNLQAQLAWRCVADQEHKLNELDQELERLRASIEEEKHRIANSGALVEETNRTVQMLLVDNEDKKTEFSLLKADYVNLRKAMQDALTEQANIERLKQSIADRLERIEEEIYDVELELNNWSQSNISQEEEKEEMALRERLEELSEQIDKIEEELEKMQTVVRELDDTKAQCRHERLAKRSKVMRLEEELKQLKSAPDNKLTCYGHNMPALNARIRQLYREGKFSELPRGPLGQYIEVRDRKWASIVEVALGRFILAFFVATPQDWKTLDELLLREYPNLRNCTILTGHFAKELYDVQQRCVQEMDGTHLLMNLIKVTDPVVMNRLIDSVAIDTILVTEHQMIALQLTSEKENVPKNLTKVLVRDPCLEFYPKPRYRNYTKMSIQSRYLLVDMDDHRRRTEQHYEVICHELKQLEIAEDQARKAHDKQTRRMHKREQHLSQLRDAKYKVEERLDKLASSEDKHEEPEETALRWELEALQTESVDLREKLESQQEALLASQSEVGDKKQAVLKKKKAMADTENMIRAIQLRIDDEQQKRKDLQTNEQMKRQELKHCEDIISERMAERSAVAEAVERARAEALATGNRVETTETVKQLKQQMYSTDKRLRKMMRTSGIIEDVKWQLDLKMNEWEDAKRYTEKLRGIMNLLNKTRESCYAYLDKLISHISLRVKHKFKHIMQLQNFVRNKIHIDCEAGTLKFDVVPRAINAKGAVCSTNALSGGERTYSTVAFLIALWSCIESPFFILDEYDVFTDRINRHFITQLLLDEAKKKPDRQFCFLTSQETNGLMADRHLMIHRNCFLIVVSCKCNLLFVCEIKIAKSW</sequence>
<dbReference type="GO" id="GO:0005524">
    <property type="term" value="F:ATP binding"/>
    <property type="evidence" value="ECO:0007669"/>
    <property type="project" value="UniProtKB-KW"/>
</dbReference>
<evidence type="ECO:0000256" key="12">
    <source>
        <dbReference type="SAM" id="Coils"/>
    </source>
</evidence>
<dbReference type="Gene3D" id="3.40.50.300">
    <property type="entry name" value="P-loop containing nucleotide triphosphate hydrolases"/>
    <property type="match status" value="2"/>
</dbReference>
<dbReference type="EnsemblMetazoa" id="AALB016737-RA">
    <property type="protein sequence ID" value="AALB016737-PA"/>
    <property type="gene ID" value="AALB016737"/>
</dbReference>